<evidence type="ECO:0000313" key="5">
    <source>
        <dbReference type="Proteomes" id="UP000197019"/>
    </source>
</evidence>
<keyword evidence="3" id="KW-0675">Receptor</keyword>
<dbReference type="Proteomes" id="UP000237423">
    <property type="component" value="Unassembled WGS sequence"/>
</dbReference>
<dbReference type="AlphaFoldDB" id="A0A1Z4BZ12"/>
<dbReference type="OrthoDB" id="5570146at2"/>
<name>A0A1Z4BZ12_9GAMM</name>
<organism evidence="3 5">
    <name type="scientific">Methylovulum psychrotolerans</name>
    <dbReference type="NCBI Taxonomy" id="1704499"/>
    <lineage>
        <taxon>Bacteria</taxon>
        <taxon>Pseudomonadati</taxon>
        <taxon>Pseudomonadota</taxon>
        <taxon>Gammaproteobacteria</taxon>
        <taxon>Methylococcales</taxon>
        <taxon>Methylococcaceae</taxon>
        <taxon>Methylovulum</taxon>
    </lineage>
</organism>
<protein>
    <submittedName>
        <fullName evidence="3">TonB-dependent receptor</fullName>
    </submittedName>
</protein>
<keyword evidence="2" id="KW-0472">Membrane</keyword>
<feature type="transmembrane region" description="Helical" evidence="2">
    <location>
        <begin position="12"/>
        <end position="32"/>
    </location>
</feature>
<evidence type="ECO:0000256" key="1">
    <source>
        <dbReference type="SAM" id="MobiDB-lite"/>
    </source>
</evidence>
<feature type="compositionally biased region" description="Basic and acidic residues" evidence="1">
    <location>
        <begin position="63"/>
        <end position="78"/>
    </location>
</feature>
<dbReference type="Pfam" id="PF13103">
    <property type="entry name" value="TonB_2"/>
    <property type="match status" value="1"/>
</dbReference>
<gene>
    <name evidence="4" type="ORF">AADEFJLK_00454</name>
    <name evidence="3" type="ORF">CEK71_10795</name>
</gene>
<dbReference type="Proteomes" id="UP000197019">
    <property type="component" value="Chromosome"/>
</dbReference>
<reference evidence="4 6" key="2">
    <citation type="submission" date="2017-11" db="EMBL/GenBank/DDBJ databases">
        <title>Draft Genome Sequence of Methylobacter psychrotolerans Sph1T, an Obligate Methanotroph from Low-Temperature Environments.</title>
        <authorList>
            <person name="Oshkin I.Y."/>
            <person name="Miroshnikov K."/>
            <person name="Belova S.E."/>
            <person name="Korzhenkov A."/>
            <person name="Toshchakov S.V."/>
            <person name="Dedysh S.N."/>
        </authorList>
    </citation>
    <scope>NUCLEOTIDE SEQUENCE [LARGE SCALE GENOMIC DNA]</scope>
    <source>
        <strain evidence="4 6">Sph1</strain>
    </source>
</reference>
<reference evidence="3 5" key="1">
    <citation type="submission" date="2017-06" db="EMBL/GenBank/DDBJ databases">
        <title>Genome Sequencing of the methanotroph Methylovulum psychrotolerants str. HV10-M2 isolated from a high-altitude environment.</title>
        <authorList>
            <person name="Mateos-Rivera A."/>
        </authorList>
    </citation>
    <scope>NUCLEOTIDE SEQUENCE [LARGE SCALE GENOMIC DNA]</scope>
    <source>
        <strain evidence="3 5">HV10_M2</strain>
    </source>
</reference>
<keyword evidence="5" id="KW-1185">Reference proteome</keyword>
<feature type="region of interest" description="Disordered" evidence="1">
    <location>
        <begin position="37"/>
        <end position="100"/>
    </location>
</feature>
<dbReference type="RefSeq" id="WP_088619390.1">
    <property type="nucleotide sequence ID" value="NZ_CP022129.1"/>
</dbReference>
<sequence>MTTKKKHFRVYLPTIIGGLILLAVTVLIVRAISNMEDKPEKKERTIQKITLTKPPPPPPPPPKVEKPPEPQMEEKVEQEPEPEPEEMPDVADAPPPGDLGLDAEGSAGSDGFGLAARKGGKGLLGGGGGGDPNAWYGGIIKNDILDILSEHEELRIKGYTAIVKLWVEADGTISRFELAKGSNDSEIDELINQLLTKYKKVNEPLPVGMEQPIKLRITSKI</sequence>
<feature type="compositionally biased region" description="Basic and acidic residues" evidence="1">
    <location>
        <begin position="37"/>
        <end position="46"/>
    </location>
</feature>
<dbReference type="SUPFAM" id="SSF74653">
    <property type="entry name" value="TolA/TonB C-terminal domain"/>
    <property type="match status" value="1"/>
</dbReference>
<proteinExistence type="predicted"/>
<evidence type="ECO:0000313" key="6">
    <source>
        <dbReference type="Proteomes" id="UP000237423"/>
    </source>
</evidence>
<dbReference type="KEGG" id="mpsy:CEK71_10795"/>
<evidence type="ECO:0000313" key="4">
    <source>
        <dbReference type="EMBL" id="POZ53430.1"/>
    </source>
</evidence>
<feature type="compositionally biased region" description="Acidic residues" evidence="1">
    <location>
        <begin position="79"/>
        <end position="89"/>
    </location>
</feature>
<feature type="compositionally biased region" description="Pro residues" evidence="1">
    <location>
        <begin position="53"/>
        <end position="62"/>
    </location>
</feature>
<dbReference type="EMBL" id="CP022129">
    <property type="protein sequence ID" value="ASF46518.1"/>
    <property type="molecule type" value="Genomic_DNA"/>
</dbReference>
<keyword evidence="2" id="KW-1133">Transmembrane helix</keyword>
<keyword evidence="2" id="KW-0812">Transmembrane</keyword>
<evidence type="ECO:0000256" key="2">
    <source>
        <dbReference type="SAM" id="Phobius"/>
    </source>
</evidence>
<evidence type="ECO:0000313" key="3">
    <source>
        <dbReference type="EMBL" id="ASF46518.1"/>
    </source>
</evidence>
<accession>A0A1Z4BZ12</accession>
<dbReference type="EMBL" id="PGFZ01000001">
    <property type="protein sequence ID" value="POZ53430.1"/>
    <property type="molecule type" value="Genomic_DNA"/>
</dbReference>